<gene>
    <name evidence="2" type="ORF">RVR_9689</name>
</gene>
<reference evidence="2 3" key="3">
    <citation type="journal article" date="2011" name="Nat. Chem. Biol.">
        <title>Reveromycin A biosynthesis uses RevG and RevJ for stereospecific spiroacetal formation.</title>
        <authorList>
            <person name="Takahashi S."/>
            <person name="Toyoda A."/>
            <person name="Sekiyama Y."/>
            <person name="Takagi H."/>
            <person name="Nogawa T."/>
            <person name="Uramoto M."/>
            <person name="Suzuki R."/>
            <person name="Koshino H."/>
            <person name="Kumano T."/>
            <person name="Panthee S."/>
            <person name="Dairi T."/>
            <person name="Ishikawa J."/>
            <person name="Ikeda H."/>
            <person name="Sakaki Y."/>
            <person name="Osada H."/>
        </authorList>
    </citation>
    <scope>NUCLEOTIDE SEQUENCE [LARGE SCALE GENOMIC DNA]</scope>
    <source>
        <strain evidence="2 3">SN-593</strain>
    </source>
</reference>
<dbReference type="PROSITE" id="PS50043">
    <property type="entry name" value="HTH_LUXR_2"/>
    <property type="match status" value="1"/>
</dbReference>
<dbReference type="KEGG" id="arev:RVR_9689"/>
<dbReference type="Proteomes" id="UP000595703">
    <property type="component" value="Chromosome"/>
</dbReference>
<dbReference type="PRINTS" id="PR00038">
    <property type="entry name" value="HTHLUXR"/>
</dbReference>
<evidence type="ECO:0000259" key="1">
    <source>
        <dbReference type="PROSITE" id="PS50043"/>
    </source>
</evidence>
<dbReference type="GO" id="GO:0003677">
    <property type="term" value="F:DNA binding"/>
    <property type="evidence" value="ECO:0007669"/>
    <property type="project" value="InterPro"/>
</dbReference>
<dbReference type="SUPFAM" id="SSF46894">
    <property type="entry name" value="C-terminal effector domain of the bipartite response regulators"/>
    <property type="match status" value="1"/>
</dbReference>
<feature type="domain" description="HTH luxR-type" evidence="1">
    <location>
        <begin position="12"/>
        <end position="77"/>
    </location>
</feature>
<reference evidence="2 3" key="4">
    <citation type="journal article" date="2020" name="Sci. Rep.">
        <title>beta-carboline chemical signals induce reveromycin production through a LuxR family regulator in Streptomyces sp. SN-593.</title>
        <authorList>
            <person name="Panthee S."/>
            <person name="Kito N."/>
            <person name="Hayashi T."/>
            <person name="Shimizu T."/>
            <person name="Ishikawa J."/>
            <person name="Hamamoto H."/>
            <person name="Osada H."/>
            <person name="Takahashi S."/>
        </authorList>
    </citation>
    <scope>NUCLEOTIDE SEQUENCE [LARGE SCALE GENOMIC DNA]</scope>
    <source>
        <strain evidence="2 3">SN-593</strain>
    </source>
</reference>
<protein>
    <recommendedName>
        <fullName evidence="1">HTH luxR-type domain-containing protein</fullName>
    </recommendedName>
</protein>
<dbReference type="RefSeq" id="WP_202237870.1">
    <property type="nucleotide sequence ID" value="NZ_AP018365.1"/>
</dbReference>
<dbReference type="GO" id="GO:0006355">
    <property type="term" value="P:regulation of DNA-templated transcription"/>
    <property type="evidence" value="ECO:0007669"/>
    <property type="project" value="InterPro"/>
</dbReference>
<dbReference type="InterPro" id="IPR000792">
    <property type="entry name" value="Tscrpt_reg_LuxR_C"/>
</dbReference>
<evidence type="ECO:0000313" key="2">
    <source>
        <dbReference type="EMBL" id="BBB02009.1"/>
    </source>
</evidence>
<keyword evidence="3" id="KW-1185">Reference proteome</keyword>
<dbReference type="SMART" id="SM00421">
    <property type="entry name" value="HTH_LUXR"/>
    <property type="match status" value="1"/>
</dbReference>
<dbReference type="CDD" id="cd06170">
    <property type="entry name" value="LuxR_C_like"/>
    <property type="match status" value="1"/>
</dbReference>
<proteinExistence type="predicted"/>
<dbReference type="Gene3D" id="1.10.10.10">
    <property type="entry name" value="Winged helix-like DNA-binding domain superfamily/Winged helix DNA-binding domain"/>
    <property type="match status" value="1"/>
</dbReference>
<reference evidence="2 3" key="1">
    <citation type="journal article" date="2010" name="J. Bacteriol.">
        <title>Biochemical characterization of a novel indole prenyltransferase from Streptomyces sp. SN-593.</title>
        <authorList>
            <person name="Takahashi S."/>
            <person name="Takagi H."/>
            <person name="Toyoda A."/>
            <person name="Uramoto M."/>
            <person name="Nogawa T."/>
            <person name="Ueki M."/>
            <person name="Sakaki Y."/>
            <person name="Osada H."/>
        </authorList>
    </citation>
    <scope>NUCLEOTIDE SEQUENCE [LARGE SCALE GENOMIC DNA]</scope>
    <source>
        <strain evidence="2 3">SN-593</strain>
    </source>
</reference>
<dbReference type="Pfam" id="PF00196">
    <property type="entry name" value="GerE"/>
    <property type="match status" value="1"/>
</dbReference>
<organism evidence="2 3">
    <name type="scientific">Actinacidiphila reveromycinica</name>
    <dbReference type="NCBI Taxonomy" id="659352"/>
    <lineage>
        <taxon>Bacteria</taxon>
        <taxon>Bacillati</taxon>
        <taxon>Actinomycetota</taxon>
        <taxon>Actinomycetes</taxon>
        <taxon>Kitasatosporales</taxon>
        <taxon>Streptomycetaceae</taxon>
        <taxon>Actinacidiphila</taxon>
    </lineage>
</organism>
<dbReference type="InterPro" id="IPR036388">
    <property type="entry name" value="WH-like_DNA-bd_sf"/>
</dbReference>
<dbReference type="EMBL" id="AP018365">
    <property type="protein sequence ID" value="BBB02009.1"/>
    <property type="molecule type" value="Genomic_DNA"/>
</dbReference>
<reference evidence="2 3" key="2">
    <citation type="journal article" date="2011" name="J. Antibiot.">
        <title>Furaquinocins I and J: novel polyketide isoprenoid hybrid compounds from Streptomyces reveromyceticus SN-593.</title>
        <authorList>
            <person name="Panthee S."/>
            <person name="Takahashi S."/>
            <person name="Takagi H."/>
            <person name="Nogawa T."/>
            <person name="Oowada E."/>
            <person name="Uramoto M."/>
            <person name="Osada H."/>
        </authorList>
    </citation>
    <scope>NUCLEOTIDE SEQUENCE [LARGE SCALE GENOMIC DNA]</scope>
    <source>
        <strain evidence="2 3">SN-593</strain>
    </source>
</reference>
<accession>A0A7U3V033</accession>
<name>A0A7U3V033_9ACTN</name>
<sequence length="89" mass="10288">MRVRSTPLDLIDAPTDNDLDETERTIATLLRTGMTDDQIARRMSITRRTVQRRIRSLMDRRGARSRFELGMHLAPLIENALPDSLARLR</sequence>
<dbReference type="InterPro" id="IPR016032">
    <property type="entry name" value="Sig_transdc_resp-reg_C-effctor"/>
</dbReference>
<evidence type="ECO:0000313" key="3">
    <source>
        <dbReference type="Proteomes" id="UP000595703"/>
    </source>
</evidence>
<dbReference type="AlphaFoldDB" id="A0A7U3V033"/>